<evidence type="ECO:0000256" key="3">
    <source>
        <dbReference type="PROSITE-ProRule" id="PRU00035"/>
    </source>
</evidence>
<dbReference type="InterPro" id="IPR036427">
    <property type="entry name" value="Bromodomain-like_sf"/>
</dbReference>
<feature type="compositionally biased region" description="Basic residues" evidence="4">
    <location>
        <begin position="577"/>
        <end position="592"/>
    </location>
</feature>
<feature type="compositionally biased region" description="Polar residues" evidence="4">
    <location>
        <begin position="256"/>
        <end position="267"/>
    </location>
</feature>
<name>A0AAI8UV28_BEMTA</name>
<feature type="region of interest" description="Disordered" evidence="4">
    <location>
        <begin position="179"/>
        <end position="315"/>
    </location>
</feature>
<evidence type="ECO:0000256" key="2">
    <source>
        <dbReference type="ARBA" id="ARBA00023117"/>
    </source>
</evidence>
<sequence>MQEADSTVPKTPENEVPPSSDNTGSSEITPTVAPAETTSESTIKEEPRLEPVNGVVQPPVVPPPNRPGRLTNQLHFIKNNVIKAVWKHQHAWPFQTPVDAVKLNLPDYHTLIKNPMDLGTIKKRLENNYYWSGRECIQDFNTMFTNCYVYNKPGEYVVVMAQALEKLFLTKVSSMPKEEVEMELPTPKSKGAAKQGVKKPPASTKPKSQSQAPSSSQGDSDYLEPMTAVQVKGAPTPSNKYAGVKRKSDTPVDPLSMSSSTGKQAKITTRRDTGRPSPTKKVEMEQSIDELSFSQSPALPSGISQSQSEKNKPLSEPLKHCNEILKELFSKKHLKYAWPFYKPVDAEWLGLYDYHEIIKKPMDLGTVKSKMDNREYRTAQEFAADVRLIFTNCYKYNPPEHDVVMMARKLQDVFEMRYAKVPDDASPVVEKVPTMNHTRATHLNRPRYNDNTDDDDDDGDSSSESDSEAEAKRAKQLLVLQEQLKAMQEQMKKLVEECSRKAKKKEKKEVELASSTDVKRPKGRPLNSTKASYVSNSVSSVINAVANGKSGLSPPSMTNKTGKGRGAAAAKAPANAPKKKPNAKVNNARKKNAGGIPAYDSDEEDNAKPMTYDEKRKLSLDINKLPSDKLGRVVQIIQSREPSLRDSNPDEIEIDFETLKPSTLRALENAVAFCLRKKPHKKLSGKSKEILEKLDKKPQDSGPKKTAKKDSKTNGAGNPRISASSSSSSDSDSSSSSFSSSSSDSGDLEYVSTLTRQNRSSNPNQVKTEHPESKKKFRNNSR</sequence>
<protein>
    <recommendedName>
        <fullName evidence="9">Bromodomain testis-specific protein</fullName>
    </recommendedName>
</protein>
<dbReference type="PROSITE" id="PS50014">
    <property type="entry name" value="BROMODOMAIN_2"/>
    <property type="match status" value="2"/>
</dbReference>
<dbReference type="PRINTS" id="PR00503">
    <property type="entry name" value="BROMODOMAIN"/>
</dbReference>
<dbReference type="InterPro" id="IPR018359">
    <property type="entry name" value="Bromodomain_CS"/>
</dbReference>
<feature type="compositionally biased region" description="Basic and acidic residues" evidence="4">
    <location>
        <begin position="269"/>
        <end position="284"/>
    </location>
</feature>
<dbReference type="PANTHER" id="PTHR22880">
    <property type="entry name" value="FALZ-RELATED BROMODOMAIN-CONTAINING PROTEINS"/>
    <property type="match status" value="1"/>
</dbReference>
<dbReference type="Pfam" id="PF00439">
    <property type="entry name" value="Bromodomain"/>
    <property type="match status" value="2"/>
</dbReference>
<evidence type="ECO:0008006" key="9">
    <source>
        <dbReference type="Google" id="ProtNLM"/>
    </source>
</evidence>
<dbReference type="InterPro" id="IPR043508">
    <property type="entry name" value="Bromo_Brdt_I"/>
</dbReference>
<feature type="domain" description="Bromo" evidence="5">
    <location>
        <begin position="332"/>
        <end position="404"/>
    </location>
</feature>
<dbReference type="GO" id="GO:0005634">
    <property type="term" value="C:nucleus"/>
    <property type="evidence" value="ECO:0007669"/>
    <property type="project" value="TreeGrafter"/>
</dbReference>
<comment type="caution">
    <text evidence="7">The sequence shown here is derived from an EMBL/GenBank/DDBJ whole genome shotgun (WGS) entry which is preliminary data.</text>
</comment>
<dbReference type="Gene3D" id="1.20.1270.220">
    <property type="match status" value="1"/>
</dbReference>
<dbReference type="PROSITE" id="PS00633">
    <property type="entry name" value="BROMODOMAIN_1"/>
    <property type="match status" value="2"/>
</dbReference>
<evidence type="ECO:0000256" key="4">
    <source>
        <dbReference type="SAM" id="MobiDB-lite"/>
    </source>
</evidence>
<evidence type="ECO:0000313" key="7">
    <source>
        <dbReference type="EMBL" id="CAH0746891.1"/>
    </source>
</evidence>
<keyword evidence="8" id="KW-1185">Reference proteome</keyword>
<dbReference type="Proteomes" id="UP001152759">
    <property type="component" value="Unassembled WGS sequence"/>
</dbReference>
<dbReference type="InterPro" id="IPR050935">
    <property type="entry name" value="Bromo_chromatin_reader"/>
</dbReference>
<feature type="region of interest" description="Disordered" evidence="4">
    <location>
        <begin position="501"/>
        <end position="530"/>
    </location>
</feature>
<dbReference type="InterPro" id="IPR001487">
    <property type="entry name" value="Bromodomain"/>
</dbReference>
<feature type="region of interest" description="Disordered" evidence="4">
    <location>
        <begin position="681"/>
        <end position="782"/>
    </location>
</feature>
<feature type="compositionally biased region" description="Low complexity" evidence="4">
    <location>
        <begin position="204"/>
        <end position="220"/>
    </location>
</feature>
<dbReference type="CDD" id="cd05498">
    <property type="entry name" value="Bromo_Brdt_II_like"/>
    <property type="match status" value="1"/>
</dbReference>
<feature type="region of interest" description="Disordered" evidence="4">
    <location>
        <begin position="549"/>
        <end position="607"/>
    </location>
</feature>
<dbReference type="FunFam" id="1.20.920.10:FF:000002">
    <property type="entry name" value="Bromodomain-containing protein 4"/>
    <property type="match status" value="1"/>
</dbReference>
<dbReference type="FunFam" id="1.20.1270.220:FF:000001">
    <property type="entry name" value="bromodomain-containing protein 2 isoform X1"/>
    <property type="match status" value="1"/>
</dbReference>
<reference evidence="7" key="1">
    <citation type="submission" date="2021-12" db="EMBL/GenBank/DDBJ databases">
        <authorList>
            <person name="King R."/>
        </authorList>
    </citation>
    <scope>NUCLEOTIDE SEQUENCE</scope>
</reference>
<evidence type="ECO:0000259" key="5">
    <source>
        <dbReference type="PROSITE" id="PS50014"/>
    </source>
</evidence>
<feature type="domain" description="Bromo" evidence="5">
    <location>
        <begin position="86"/>
        <end position="158"/>
    </location>
</feature>
<dbReference type="InterPro" id="IPR043509">
    <property type="entry name" value="Bromo_Brdt_II"/>
</dbReference>
<proteinExistence type="predicted"/>
<dbReference type="GO" id="GO:0000785">
    <property type="term" value="C:chromatin"/>
    <property type="evidence" value="ECO:0007669"/>
    <property type="project" value="TreeGrafter"/>
</dbReference>
<feature type="compositionally biased region" description="Basic and acidic residues" evidence="4">
    <location>
        <begin position="686"/>
        <end position="712"/>
    </location>
</feature>
<dbReference type="Gene3D" id="1.20.920.10">
    <property type="entry name" value="Bromodomain-like"/>
    <property type="match status" value="2"/>
</dbReference>
<dbReference type="FunFam" id="1.20.920.10:FF:000003">
    <property type="entry name" value="Bromodomain-containing protein 2"/>
    <property type="match status" value="1"/>
</dbReference>
<feature type="compositionally biased region" description="Low complexity" evidence="4">
    <location>
        <begin position="722"/>
        <end position="745"/>
    </location>
</feature>
<dbReference type="SMART" id="SM00297">
    <property type="entry name" value="BROMO"/>
    <property type="match status" value="2"/>
</dbReference>
<dbReference type="PANTHER" id="PTHR22880:SF225">
    <property type="entry name" value="BROMODOMAIN-CONTAINING PROTEIN BET-1-RELATED"/>
    <property type="match status" value="1"/>
</dbReference>
<evidence type="ECO:0000256" key="1">
    <source>
        <dbReference type="ARBA" id="ARBA00022737"/>
    </source>
</evidence>
<dbReference type="PROSITE" id="PS51525">
    <property type="entry name" value="NET"/>
    <property type="match status" value="1"/>
</dbReference>
<feature type="region of interest" description="Disordered" evidence="4">
    <location>
        <begin position="429"/>
        <end position="472"/>
    </location>
</feature>
<dbReference type="SUPFAM" id="SSF47370">
    <property type="entry name" value="Bromodomain"/>
    <property type="match status" value="2"/>
</dbReference>
<dbReference type="EMBL" id="CAKKNF020000005">
    <property type="protein sequence ID" value="CAH0746891.1"/>
    <property type="molecule type" value="Genomic_DNA"/>
</dbReference>
<feature type="compositionally biased region" description="Acidic residues" evidence="4">
    <location>
        <begin position="451"/>
        <end position="468"/>
    </location>
</feature>
<keyword evidence="1" id="KW-0677">Repeat</keyword>
<feature type="compositionally biased region" description="Polar residues" evidence="4">
    <location>
        <begin position="292"/>
        <end position="308"/>
    </location>
</feature>
<feature type="compositionally biased region" description="Polar residues" evidence="4">
    <location>
        <begin position="17"/>
        <end position="29"/>
    </location>
</feature>
<feature type="compositionally biased region" description="Polar residues" evidence="4">
    <location>
        <begin position="752"/>
        <end position="766"/>
    </location>
</feature>
<dbReference type="InterPro" id="IPR038336">
    <property type="entry name" value="NET_sf"/>
</dbReference>
<gene>
    <name evidence="7" type="ORF">BEMITA_LOCUS55</name>
</gene>
<dbReference type="AlphaFoldDB" id="A0AAI8UV28"/>
<dbReference type="Pfam" id="PF17035">
    <property type="entry name" value="BET"/>
    <property type="match status" value="1"/>
</dbReference>
<dbReference type="GO" id="GO:0006355">
    <property type="term" value="P:regulation of DNA-templated transcription"/>
    <property type="evidence" value="ECO:0007669"/>
    <property type="project" value="TreeGrafter"/>
</dbReference>
<evidence type="ECO:0000259" key="6">
    <source>
        <dbReference type="PROSITE" id="PS51525"/>
    </source>
</evidence>
<dbReference type="InterPro" id="IPR027353">
    <property type="entry name" value="NET_dom"/>
</dbReference>
<evidence type="ECO:0000313" key="8">
    <source>
        <dbReference type="Proteomes" id="UP001152759"/>
    </source>
</evidence>
<dbReference type="CDD" id="cd05497">
    <property type="entry name" value="Bromo_Brdt_I_like"/>
    <property type="match status" value="1"/>
</dbReference>
<feature type="domain" description="NET" evidence="6">
    <location>
        <begin position="600"/>
        <end position="682"/>
    </location>
</feature>
<organism evidence="7 8">
    <name type="scientific">Bemisia tabaci</name>
    <name type="common">Sweetpotato whitefly</name>
    <name type="synonym">Aleurodes tabaci</name>
    <dbReference type="NCBI Taxonomy" id="7038"/>
    <lineage>
        <taxon>Eukaryota</taxon>
        <taxon>Metazoa</taxon>
        <taxon>Ecdysozoa</taxon>
        <taxon>Arthropoda</taxon>
        <taxon>Hexapoda</taxon>
        <taxon>Insecta</taxon>
        <taxon>Pterygota</taxon>
        <taxon>Neoptera</taxon>
        <taxon>Paraneoptera</taxon>
        <taxon>Hemiptera</taxon>
        <taxon>Sternorrhyncha</taxon>
        <taxon>Aleyrodoidea</taxon>
        <taxon>Aleyrodidae</taxon>
        <taxon>Aleyrodinae</taxon>
        <taxon>Bemisia</taxon>
    </lineage>
</organism>
<accession>A0AAI8UV28</accession>
<feature type="compositionally biased region" description="Low complexity" evidence="4">
    <location>
        <begin position="566"/>
        <end position="576"/>
    </location>
</feature>
<keyword evidence="2 3" id="KW-0103">Bromodomain</keyword>
<feature type="region of interest" description="Disordered" evidence="4">
    <location>
        <begin position="1"/>
        <end position="66"/>
    </location>
</feature>
<dbReference type="GO" id="GO:0006338">
    <property type="term" value="P:chromatin remodeling"/>
    <property type="evidence" value="ECO:0007669"/>
    <property type="project" value="TreeGrafter"/>
</dbReference>